<dbReference type="AlphaFoldDB" id="A0AAI8DIG4"/>
<proteinExistence type="predicted"/>
<dbReference type="EMBL" id="CP022046">
    <property type="protein sequence ID" value="ASE34292.1"/>
    <property type="molecule type" value="Genomic_DNA"/>
</dbReference>
<dbReference type="RefSeq" id="WP_058591441.1">
    <property type="nucleotide sequence ID" value="NZ_CP022046.2"/>
</dbReference>
<gene>
    <name evidence="1" type="ORF">CEP64_06775</name>
</gene>
<evidence type="ECO:0000313" key="1">
    <source>
        <dbReference type="EMBL" id="ASE34292.1"/>
    </source>
</evidence>
<dbReference type="Proteomes" id="UP000197058">
    <property type="component" value="Chromosome"/>
</dbReference>
<protein>
    <recommendedName>
        <fullName evidence="3">Pyrimidine dimer DNA glycosylase</fullName>
    </recommendedName>
</protein>
<sequence>MQIFRVHENHQISAKFLDNRRLSKQVLELYQIINVCLAKLEYIEGNTRYLSHPIVKHVFNDGYPYLEDTYHLLLDMDKEHRRRGGKRSKDFEHQISQMGDMIDKGIKDGAFSSEKLSPIFVYGETKLMNDQAYLEYEKLLFMKWTEDKIAPRCNISR</sequence>
<accession>A0AAI8DIG4</accession>
<dbReference type="InterPro" id="IPR004260">
    <property type="entry name" value="Pyr-dimer_DNA_glycosylase"/>
</dbReference>
<dbReference type="KEGG" id="sscu:CEP64_06775"/>
<name>A0AAI8DIG4_MAMSC</name>
<evidence type="ECO:0008006" key="3">
    <source>
        <dbReference type="Google" id="ProtNLM"/>
    </source>
</evidence>
<dbReference type="Pfam" id="PF03013">
    <property type="entry name" value="Pyr_excise"/>
    <property type="match status" value="1"/>
</dbReference>
<reference evidence="2" key="1">
    <citation type="submission" date="2017-06" db="EMBL/GenBank/DDBJ databases">
        <title>FDA dAtabase for Regulatory Grade micrObial Sequences (FDA-ARGOS): Supporting development and validation of Infectious Disease Dx tests.</title>
        <authorList>
            <person name="Goldberg B."/>
            <person name="Campos J."/>
            <person name="Tallon L."/>
            <person name="Sadzewicz L."/>
            <person name="Sengamalay N."/>
            <person name="Ott S."/>
            <person name="Godinez A."/>
            <person name="Nagaraj S."/>
            <person name="Vavikolanu K."/>
            <person name="Nadendla S."/>
            <person name="George J."/>
            <person name="Geyer C."/>
            <person name="Sichtig H."/>
        </authorList>
    </citation>
    <scope>NUCLEOTIDE SEQUENCE [LARGE SCALE GENOMIC DNA]</scope>
    <source>
        <strain evidence="2">FDAARGOS_285</strain>
    </source>
</reference>
<evidence type="ECO:0000313" key="2">
    <source>
        <dbReference type="Proteomes" id="UP000197058"/>
    </source>
</evidence>
<organism evidence="1 2">
    <name type="scientific">Mammaliicoccus sciuri</name>
    <name type="common">Staphylococcus sciuri</name>
    <dbReference type="NCBI Taxonomy" id="1296"/>
    <lineage>
        <taxon>Bacteria</taxon>
        <taxon>Bacillati</taxon>
        <taxon>Bacillota</taxon>
        <taxon>Bacilli</taxon>
        <taxon>Bacillales</taxon>
        <taxon>Staphylococcaceae</taxon>
        <taxon>Mammaliicoccus</taxon>
    </lineage>
</organism>